<name>A0A939EFQ5_9HYPH</name>
<evidence type="ECO:0000259" key="8">
    <source>
        <dbReference type="PROSITE" id="PS50885"/>
    </source>
</evidence>
<keyword evidence="4" id="KW-0175">Coiled coil</keyword>
<dbReference type="GO" id="GO:0006935">
    <property type="term" value="P:chemotaxis"/>
    <property type="evidence" value="ECO:0007669"/>
    <property type="project" value="InterPro"/>
</dbReference>
<reference evidence="9" key="1">
    <citation type="submission" date="2020-12" db="EMBL/GenBank/DDBJ databases">
        <title>Oil enriched cultivation method for isolating marine PHA-producing bacteria.</title>
        <authorList>
            <person name="Zheng W."/>
            <person name="Yu S."/>
            <person name="Huang Y."/>
        </authorList>
    </citation>
    <scope>NUCLEOTIDE SEQUENCE</scope>
    <source>
        <strain evidence="9">SY-2-12</strain>
    </source>
</reference>
<protein>
    <submittedName>
        <fullName evidence="9">HAMP domain-containing protein</fullName>
    </submittedName>
</protein>
<dbReference type="AlphaFoldDB" id="A0A939EFQ5"/>
<dbReference type="PROSITE" id="PS50885">
    <property type="entry name" value="HAMP"/>
    <property type="match status" value="1"/>
</dbReference>
<dbReference type="InterPro" id="IPR024478">
    <property type="entry name" value="HlyB_4HB_MCP"/>
</dbReference>
<dbReference type="Gene3D" id="6.10.340.10">
    <property type="match status" value="1"/>
</dbReference>
<dbReference type="SMART" id="SM00304">
    <property type="entry name" value="HAMP"/>
    <property type="match status" value="1"/>
</dbReference>
<keyword evidence="1 3" id="KW-0807">Transducer</keyword>
<dbReference type="InterPro" id="IPR004089">
    <property type="entry name" value="MCPsignal_dom"/>
</dbReference>
<comment type="similarity">
    <text evidence="2">Belongs to the methyl-accepting chemotaxis (MCP) protein family.</text>
</comment>
<dbReference type="Pfam" id="PF12729">
    <property type="entry name" value="4HB_MCP_1"/>
    <property type="match status" value="1"/>
</dbReference>
<dbReference type="SUPFAM" id="SSF58104">
    <property type="entry name" value="Methyl-accepting chemotaxis protein (MCP) signaling domain"/>
    <property type="match status" value="1"/>
</dbReference>
<dbReference type="CDD" id="cd06225">
    <property type="entry name" value="HAMP"/>
    <property type="match status" value="1"/>
</dbReference>
<organism evidence="9 10">
    <name type="scientific">Roseibium aggregatum</name>
    <dbReference type="NCBI Taxonomy" id="187304"/>
    <lineage>
        <taxon>Bacteria</taxon>
        <taxon>Pseudomonadati</taxon>
        <taxon>Pseudomonadota</taxon>
        <taxon>Alphaproteobacteria</taxon>
        <taxon>Hyphomicrobiales</taxon>
        <taxon>Stappiaceae</taxon>
        <taxon>Roseibium</taxon>
    </lineage>
</organism>
<dbReference type="Pfam" id="PF00672">
    <property type="entry name" value="HAMP"/>
    <property type="match status" value="1"/>
</dbReference>
<evidence type="ECO:0000256" key="3">
    <source>
        <dbReference type="PROSITE-ProRule" id="PRU00284"/>
    </source>
</evidence>
<evidence type="ECO:0000313" key="9">
    <source>
        <dbReference type="EMBL" id="MBN9671632.1"/>
    </source>
</evidence>
<feature type="region of interest" description="Disordered" evidence="5">
    <location>
        <begin position="311"/>
        <end position="353"/>
    </location>
</feature>
<evidence type="ECO:0000313" key="10">
    <source>
        <dbReference type="Proteomes" id="UP000664096"/>
    </source>
</evidence>
<dbReference type="Gene3D" id="1.10.287.950">
    <property type="entry name" value="Methyl-accepting chemotaxis protein"/>
    <property type="match status" value="1"/>
</dbReference>
<evidence type="ECO:0000259" key="7">
    <source>
        <dbReference type="PROSITE" id="PS50111"/>
    </source>
</evidence>
<evidence type="ECO:0000256" key="6">
    <source>
        <dbReference type="SAM" id="Phobius"/>
    </source>
</evidence>
<keyword evidence="6" id="KW-0472">Membrane</keyword>
<evidence type="ECO:0000256" key="2">
    <source>
        <dbReference type="ARBA" id="ARBA00029447"/>
    </source>
</evidence>
<evidence type="ECO:0000256" key="1">
    <source>
        <dbReference type="ARBA" id="ARBA00023224"/>
    </source>
</evidence>
<dbReference type="GO" id="GO:0004888">
    <property type="term" value="F:transmembrane signaling receptor activity"/>
    <property type="evidence" value="ECO:0007669"/>
    <property type="project" value="InterPro"/>
</dbReference>
<feature type="transmembrane region" description="Helical" evidence="6">
    <location>
        <begin position="14"/>
        <end position="35"/>
    </location>
</feature>
<dbReference type="PANTHER" id="PTHR32089">
    <property type="entry name" value="METHYL-ACCEPTING CHEMOTAXIS PROTEIN MCPB"/>
    <property type="match status" value="1"/>
</dbReference>
<evidence type="ECO:0000256" key="5">
    <source>
        <dbReference type="SAM" id="MobiDB-lite"/>
    </source>
</evidence>
<feature type="compositionally biased region" description="Polar residues" evidence="5">
    <location>
        <begin position="311"/>
        <end position="348"/>
    </location>
</feature>
<feature type="domain" description="Methyl-accepting transducer" evidence="7">
    <location>
        <begin position="292"/>
        <end position="532"/>
    </location>
</feature>
<dbReference type="InterPro" id="IPR003660">
    <property type="entry name" value="HAMP_dom"/>
</dbReference>
<feature type="coiled-coil region" evidence="4">
    <location>
        <begin position="265"/>
        <end position="295"/>
    </location>
</feature>
<comment type="caution">
    <text evidence="9">The sequence shown here is derived from an EMBL/GenBank/DDBJ whole genome shotgun (WGS) entry which is preliminary data.</text>
</comment>
<feature type="domain" description="HAMP" evidence="8">
    <location>
        <begin position="216"/>
        <end position="269"/>
    </location>
</feature>
<dbReference type="SMART" id="SM00283">
    <property type="entry name" value="MA"/>
    <property type="match status" value="1"/>
</dbReference>
<dbReference type="Proteomes" id="UP000664096">
    <property type="component" value="Unassembled WGS sequence"/>
</dbReference>
<dbReference type="PANTHER" id="PTHR32089:SF112">
    <property type="entry name" value="LYSOZYME-LIKE PROTEIN-RELATED"/>
    <property type="match status" value="1"/>
</dbReference>
<dbReference type="PRINTS" id="PR00260">
    <property type="entry name" value="CHEMTRNSDUCR"/>
</dbReference>
<dbReference type="PROSITE" id="PS50111">
    <property type="entry name" value="CHEMOTAXIS_TRANSDUC_2"/>
    <property type="match status" value="1"/>
</dbReference>
<evidence type="ECO:0000256" key="4">
    <source>
        <dbReference type="SAM" id="Coils"/>
    </source>
</evidence>
<accession>A0A939EFQ5</accession>
<proteinExistence type="inferred from homology"/>
<keyword evidence="6" id="KW-0812">Transmembrane</keyword>
<dbReference type="EMBL" id="JAEKJZ010000002">
    <property type="protein sequence ID" value="MBN9671632.1"/>
    <property type="molecule type" value="Genomic_DNA"/>
</dbReference>
<gene>
    <name evidence="9" type="ORF">JF539_14885</name>
</gene>
<dbReference type="RefSeq" id="WP_207141449.1">
    <property type="nucleotide sequence ID" value="NZ_JAEKJZ010000002.1"/>
</dbReference>
<sequence>MNWFANLALSKKMFVTPAILLAGLAIVTVISFLTIERQRSAIDTLSNVQIRAFADMTAVSGKLSNAQLALYDLMTTAVNETNEDKINASAEQAVEKLNSIVSNFESLDFSALSDAGLQELQAEAVAHAKEYQNSALETAEMALLDVATGSIFMNSAIKYYALLQGDVEKLNETVDGLRMSATGATLADAKDALRLFLITAVAIAGVGLFLNWLISRMISRPFTRIIGSMTALADGNSDVDVPAADRRDEIGQMAKALEVFRRNALEVERMEQEKVEREQQAAQEKRAAMTALADQFETGLMGIVETVSESSSRMQTTAQSMSSVAEQTRQQASSVANSAEHASQNVQTAASAAEEMSASIGEINRQVGEAAEISNQANAEALRTNETVRGLADAGNKIGEVIELISGIAEQTNLLALNATIEAARAGEAGKGFAVVASEVKNLATQTAKATEEIGAQIAGMQSATSEAVEAIQSISETIGRIKSISDSISVAVGEQGVATQEIASSTQQAAQGTAEVGSTIGDVAQAASDTGTAASDVLEVAVDLSEHAKSLRSQVEGFLHQVRAA</sequence>
<feature type="transmembrane region" description="Helical" evidence="6">
    <location>
        <begin position="195"/>
        <end position="214"/>
    </location>
</feature>
<dbReference type="Pfam" id="PF00015">
    <property type="entry name" value="MCPsignal"/>
    <property type="match status" value="1"/>
</dbReference>
<keyword evidence="6" id="KW-1133">Transmembrane helix</keyword>
<dbReference type="GO" id="GO:0016020">
    <property type="term" value="C:membrane"/>
    <property type="evidence" value="ECO:0007669"/>
    <property type="project" value="InterPro"/>
</dbReference>
<dbReference type="InterPro" id="IPR004090">
    <property type="entry name" value="Chemotax_Me-accpt_rcpt"/>
</dbReference>
<dbReference type="GO" id="GO:0007165">
    <property type="term" value="P:signal transduction"/>
    <property type="evidence" value="ECO:0007669"/>
    <property type="project" value="UniProtKB-KW"/>
</dbReference>